<comment type="similarity">
    <text evidence="2 12 13">Belongs to the UvrB family.</text>
</comment>
<keyword evidence="5 12" id="KW-0227">DNA damage</keyword>
<evidence type="ECO:0000256" key="6">
    <source>
        <dbReference type="ARBA" id="ARBA00022769"/>
    </source>
</evidence>
<dbReference type="InterPro" id="IPR006935">
    <property type="entry name" value="Helicase/UvrB_N"/>
</dbReference>
<evidence type="ECO:0000256" key="12">
    <source>
        <dbReference type="HAMAP-Rule" id="MF_00204"/>
    </source>
</evidence>
<name>A0ABP9IZU6_9MICO</name>
<dbReference type="InterPro" id="IPR004807">
    <property type="entry name" value="UvrB"/>
</dbReference>
<feature type="coiled-coil region" evidence="14">
    <location>
        <begin position="656"/>
        <end position="702"/>
    </location>
</feature>
<reference evidence="19" key="1">
    <citation type="journal article" date="2019" name="Int. J. Syst. Evol. Microbiol.">
        <title>The Global Catalogue of Microorganisms (GCM) 10K type strain sequencing project: providing services to taxonomists for standard genome sequencing and annotation.</title>
        <authorList>
            <consortium name="The Broad Institute Genomics Platform"/>
            <consortium name="The Broad Institute Genome Sequencing Center for Infectious Disease"/>
            <person name="Wu L."/>
            <person name="Ma J."/>
        </authorList>
    </citation>
    <scope>NUCLEOTIDE SEQUENCE [LARGE SCALE GENOMIC DNA]</scope>
    <source>
        <strain evidence="19">JCM 17687</strain>
    </source>
</reference>
<keyword evidence="4 12" id="KW-0547">Nucleotide-binding</keyword>
<dbReference type="InterPro" id="IPR027417">
    <property type="entry name" value="P-loop_NTPase"/>
</dbReference>
<evidence type="ECO:0000256" key="4">
    <source>
        <dbReference type="ARBA" id="ARBA00022741"/>
    </source>
</evidence>
<dbReference type="PROSITE" id="PS51194">
    <property type="entry name" value="HELICASE_CTER"/>
    <property type="match status" value="1"/>
</dbReference>
<dbReference type="SMART" id="SM00487">
    <property type="entry name" value="DEXDc"/>
    <property type="match status" value="1"/>
</dbReference>
<evidence type="ECO:0000259" key="15">
    <source>
        <dbReference type="PROSITE" id="PS50151"/>
    </source>
</evidence>
<gene>
    <name evidence="12 18" type="primary">uvrB</name>
    <name evidence="18" type="ORF">GCM10023258_01300</name>
</gene>
<evidence type="ECO:0000256" key="7">
    <source>
        <dbReference type="ARBA" id="ARBA00022840"/>
    </source>
</evidence>
<evidence type="ECO:0000259" key="17">
    <source>
        <dbReference type="PROSITE" id="PS51194"/>
    </source>
</evidence>
<feature type="domain" description="Helicase C-terminal" evidence="17">
    <location>
        <begin position="438"/>
        <end position="602"/>
    </location>
</feature>
<evidence type="ECO:0000256" key="14">
    <source>
        <dbReference type="SAM" id="Coils"/>
    </source>
</evidence>
<dbReference type="CDD" id="cd18790">
    <property type="entry name" value="SF2_C_UvrB"/>
    <property type="match status" value="1"/>
</dbReference>
<dbReference type="InterPro" id="IPR014001">
    <property type="entry name" value="Helicase_ATP-bd"/>
</dbReference>
<dbReference type="InterPro" id="IPR001943">
    <property type="entry name" value="UVR_dom"/>
</dbReference>
<dbReference type="InterPro" id="IPR001650">
    <property type="entry name" value="Helicase_C-like"/>
</dbReference>
<evidence type="ECO:0000256" key="5">
    <source>
        <dbReference type="ARBA" id="ARBA00022763"/>
    </source>
</evidence>
<dbReference type="Pfam" id="PF02151">
    <property type="entry name" value="UVR"/>
    <property type="match status" value="1"/>
</dbReference>
<feature type="binding site" evidence="12">
    <location>
        <begin position="48"/>
        <end position="55"/>
    </location>
    <ligand>
        <name>ATP</name>
        <dbReference type="ChEBI" id="CHEBI:30616"/>
    </ligand>
</feature>
<dbReference type="PROSITE" id="PS51192">
    <property type="entry name" value="HELICASE_ATP_BIND_1"/>
    <property type="match status" value="1"/>
</dbReference>
<evidence type="ECO:0000256" key="2">
    <source>
        <dbReference type="ARBA" id="ARBA00008533"/>
    </source>
</evidence>
<feature type="short sequence motif" description="Beta-hairpin" evidence="12">
    <location>
        <begin position="101"/>
        <end position="124"/>
    </location>
</feature>
<evidence type="ECO:0000256" key="8">
    <source>
        <dbReference type="ARBA" id="ARBA00022881"/>
    </source>
</evidence>
<keyword evidence="7 12" id="KW-0067">ATP-binding</keyword>
<feature type="domain" description="Helicase ATP-binding" evidence="16">
    <location>
        <begin position="35"/>
        <end position="198"/>
    </location>
</feature>
<dbReference type="Proteomes" id="UP001500427">
    <property type="component" value="Unassembled WGS sequence"/>
</dbReference>
<dbReference type="InterPro" id="IPR041471">
    <property type="entry name" value="UvrB_inter"/>
</dbReference>
<comment type="caution">
    <text evidence="18">The sequence shown here is derived from an EMBL/GenBank/DDBJ whole genome shotgun (WGS) entry which is preliminary data.</text>
</comment>
<comment type="subunit">
    <text evidence="10 12 13">Forms a heterotetramer with UvrA during the search for lesions. Interacts with UvrC in an incision complex.</text>
</comment>
<dbReference type="NCBIfam" id="TIGR00631">
    <property type="entry name" value="uvrb"/>
    <property type="match status" value="1"/>
</dbReference>
<protein>
    <recommendedName>
        <fullName evidence="11 12">UvrABC system protein B</fullName>
        <shortName evidence="12">Protein UvrB</shortName>
    </recommendedName>
    <alternativeName>
        <fullName evidence="12">Excinuclease ABC subunit B</fullName>
    </alternativeName>
</protein>
<dbReference type="EMBL" id="BAABIW010000001">
    <property type="protein sequence ID" value="GAA5016073.1"/>
    <property type="molecule type" value="Genomic_DNA"/>
</dbReference>
<dbReference type="Pfam" id="PF17757">
    <property type="entry name" value="UvrB_inter"/>
    <property type="match status" value="1"/>
</dbReference>
<keyword evidence="14" id="KW-0175">Coiled coil</keyword>
<dbReference type="SUPFAM" id="SSF46600">
    <property type="entry name" value="C-terminal UvrC-binding domain of UvrB"/>
    <property type="match status" value="1"/>
</dbReference>
<comment type="domain">
    <text evidence="12">The beta-hairpin motif is involved in DNA binding.</text>
</comment>
<dbReference type="HAMAP" id="MF_00204">
    <property type="entry name" value="UvrB"/>
    <property type="match status" value="1"/>
</dbReference>
<evidence type="ECO:0000259" key="16">
    <source>
        <dbReference type="PROSITE" id="PS51192"/>
    </source>
</evidence>
<evidence type="ECO:0000256" key="13">
    <source>
        <dbReference type="RuleBase" id="RU003587"/>
    </source>
</evidence>
<dbReference type="InterPro" id="IPR024759">
    <property type="entry name" value="UvrB_YAD/RRR_dom"/>
</dbReference>
<evidence type="ECO:0000256" key="11">
    <source>
        <dbReference type="ARBA" id="ARBA00029504"/>
    </source>
</evidence>
<evidence type="ECO:0000313" key="19">
    <source>
        <dbReference type="Proteomes" id="UP001500427"/>
    </source>
</evidence>
<dbReference type="CDD" id="cd17916">
    <property type="entry name" value="DEXHc_UvrB"/>
    <property type="match status" value="1"/>
</dbReference>
<dbReference type="PROSITE" id="PS50151">
    <property type="entry name" value="UVR"/>
    <property type="match status" value="1"/>
</dbReference>
<comment type="function">
    <text evidence="12">The UvrABC repair system catalyzes the recognition and processing of DNA lesions. A damage recognition complex composed of 2 UvrA and 2 UvrB subunits scans DNA for abnormalities. Upon binding of the UvrA(2)B(2) complex to a putative damaged site, the DNA wraps around one UvrB monomer. DNA wrap is dependent on ATP binding by UvrB and probably causes local melting of the DNA helix, facilitating insertion of UvrB beta-hairpin between the DNA strands. Then UvrB probes one DNA strand for the presence of a lesion. If a lesion is found the UvrA subunits dissociate and the UvrB-DNA preincision complex is formed. This complex is subsequently bound by UvrC and the second UvrB is released. If no lesion is found, the DNA wraps around the other UvrB subunit that will check the other stand for damage.</text>
</comment>
<evidence type="ECO:0000256" key="3">
    <source>
        <dbReference type="ARBA" id="ARBA00022490"/>
    </source>
</evidence>
<evidence type="ECO:0000256" key="9">
    <source>
        <dbReference type="ARBA" id="ARBA00023204"/>
    </source>
</evidence>
<dbReference type="Pfam" id="PF00271">
    <property type="entry name" value="Helicase_C"/>
    <property type="match status" value="1"/>
</dbReference>
<dbReference type="SUPFAM" id="SSF52540">
    <property type="entry name" value="P-loop containing nucleoside triphosphate hydrolases"/>
    <property type="match status" value="2"/>
</dbReference>
<dbReference type="Gene3D" id="3.40.50.300">
    <property type="entry name" value="P-loop containing nucleotide triphosphate hydrolases"/>
    <property type="match status" value="3"/>
</dbReference>
<feature type="domain" description="UVR" evidence="15">
    <location>
        <begin position="660"/>
        <end position="695"/>
    </location>
</feature>
<evidence type="ECO:0000313" key="18">
    <source>
        <dbReference type="EMBL" id="GAA5016073.1"/>
    </source>
</evidence>
<organism evidence="18 19">
    <name type="scientific">Terrabacter aeriphilus</name>
    <dbReference type="NCBI Taxonomy" id="515662"/>
    <lineage>
        <taxon>Bacteria</taxon>
        <taxon>Bacillati</taxon>
        <taxon>Actinomycetota</taxon>
        <taxon>Actinomycetes</taxon>
        <taxon>Micrococcales</taxon>
        <taxon>Intrasporangiaceae</taxon>
        <taxon>Terrabacter</taxon>
    </lineage>
</organism>
<dbReference type="PANTHER" id="PTHR24029:SF0">
    <property type="entry name" value="UVRABC SYSTEM PROTEIN B"/>
    <property type="match status" value="1"/>
</dbReference>
<accession>A0ABP9IZU6</accession>
<keyword evidence="19" id="KW-1185">Reference proteome</keyword>
<dbReference type="Pfam" id="PF12344">
    <property type="entry name" value="UvrB"/>
    <property type="match status" value="1"/>
</dbReference>
<keyword evidence="3 12" id="KW-0963">Cytoplasm</keyword>
<keyword evidence="9 12" id="KW-0234">DNA repair</keyword>
<comment type="subcellular location">
    <subcellularLocation>
        <location evidence="1 12 13">Cytoplasm</location>
    </subcellularLocation>
</comment>
<dbReference type="PANTHER" id="PTHR24029">
    <property type="entry name" value="UVRABC SYSTEM PROTEIN B"/>
    <property type="match status" value="1"/>
</dbReference>
<dbReference type="Gene3D" id="4.10.860.10">
    <property type="entry name" value="UVR domain"/>
    <property type="match status" value="1"/>
</dbReference>
<evidence type="ECO:0000256" key="10">
    <source>
        <dbReference type="ARBA" id="ARBA00026033"/>
    </source>
</evidence>
<dbReference type="Pfam" id="PF04851">
    <property type="entry name" value="ResIII"/>
    <property type="match status" value="1"/>
</dbReference>
<sequence length="704" mass="79564">MRPTTDLQRTVAPFEVISEYTPSGDQPTAIAELAKRVRAGETDTVLLGATGTGKSATTAWLIEQVQRPTLVMAPNKTLAAQLANEFRELLPNNAVEYFVSYYDYYQPEAYIPQTDTYIEKDSSVNDEVERLRHSATNSLLTRRDVIVVASVSCIYGLGTPQEYVDRMARLKVGQEVVRDDLLRRFVEMQYTRNDLAFTRGTFRVRGDTVEIIPVYEELAIRIEFFGDEIERIYTLHPVTGEVVNEEQEMYVFPASHYVAGPERMERAIRGIELELEDQLALFEKQGKLLEAQRLRMRTTYDLEMMRQVGFCNGIENYSRHIDGRTSGSAPNCLIDYFPEDFLLVLDESHQTVPQIGAMYEGDMSRKRMLVEHGFRLPSAMDNRPLKWEEFLERIGQTVYLSATPGEYELAKSGPPVEQIIRPTGLVDPEVVLKPTKGQIDDLMHEIQERTKRNERVLVTTLTKKMAEDLTDYLLDKGIRVRYLHSDIDTLRRVELLRELRSGVFDVLVGINLLREGLDLPEVSLVAILDADKEGFLRSARSLIQTIGRAARNVSGQVHMYADKMTPSMEQALDETNRRREKQIAYNLEHGIDPTPLRKKIADITDLLEREDADTQELLGSGRMQSRGKSGAGRGAMAADVGVSAGGRAERPADMAAADLAALIQELTTQMHQAAAELHFELAARLRDEIGDLKKELRQMSAATR</sequence>
<dbReference type="SMART" id="SM00490">
    <property type="entry name" value="HELICc"/>
    <property type="match status" value="1"/>
</dbReference>
<keyword evidence="6 12" id="KW-0228">DNA excision</keyword>
<keyword evidence="8 12" id="KW-0267">Excision nuclease</keyword>
<keyword evidence="12 13" id="KW-0742">SOS response</keyword>
<evidence type="ECO:0000256" key="1">
    <source>
        <dbReference type="ARBA" id="ARBA00004496"/>
    </source>
</evidence>
<dbReference type="InterPro" id="IPR036876">
    <property type="entry name" value="UVR_dom_sf"/>
</dbReference>
<dbReference type="NCBIfam" id="NF003673">
    <property type="entry name" value="PRK05298.1"/>
    <property type="match status" value="1"/>
</dbReference>
<proteinExistence type="inferred from homology"/>
<dbReference type="RefSeq" id="WP_345505484.1">
    <property type="nucleotide sequence ID" value="NZ_BAABIW010000001.1"/>
</dbReference>